<dbReference type="Proteomes" id="UP001187192">
    <property type="component" value="Unassembled WGS sequence"/>
</dbReference>
<comment type="caution">
    <text evidence="6">The sequence shown here is derived from an EMBL/GenBank/DDBJ whole genome shotgun (WGS) entry which is preliminary data.</text>
</comment>
<dbReference type="SUPFAM" id="SSF51110">
    <property type="entry name" value="alpha-D-mannose-specific plant lectins"/>
    <property type="match status" value="1"/>
</dbReference>
<gene>
    <name evidence="6" type="ORF">TIFTF001_041157</name>
</gene>
<dbReference type="Gene3D" id="2.90.10.10">
    <property type="entry name" value="Bulb-type lectin domain"/>
    <property type="match status" value="1"/>
</dbReference>
<evidence type="ECO:0000256" key="3">
    <source>
        <dbReference type="ARBA" id="ARBA00023180"/>
    </source>
</evidence>
<dbReference type="InterPro" id="IPR001480">
    <property type="entry name" value="Bulb-type_lectin_dom"/>
</dbReference>
<evidence type="ECO:0000256" key="2">
    <source>
        <dbReference type="ARBA" id="ARBA00023157"/>
    </source>
</evidence>
<dbReference type="EMBL" id="BTGU01001726">
    <property type="protein sequence ID" value="GMN28356.1"/>
    <property type="molecule type" value="Genomic_DNA"/>
</dbReference>
<organism evidence="6 7">
    <name type="scientific">Ficus carica</name>
    <name type="common">Common fig</name>
    <dbReference type="NCBI Taxonomy" id="3494"/>
    <lineage>
        <taxon>Eukaryota</taxon>
        <taxon>Viridiplantae</taxon>
        <taxon>Streptophyta</taxon>
        <taxon>Embryophyta</taxon>
        <taxon>Tracheophyta</taxon>
        <taxon>Spermatophyta</taxon>
        <taxon>Magnoliopsida</taxon>
        <taxon>eudicotyledons</taxon>
        <taxon>Gunneridae</taxon>
        <taxon>Pentapetalae</taxon>
        <taxon>rosids</taxon>
        <taxon>fabids</taxon>
        <taxon>Rosales</taxon>
        <taxon>Moraceae</taxon>
        <taxon>Ficeae</taxon>
        <taxon>Ficus</taxon>
    </lineage>
</organism>
<protein>
    <recommendedName>
        <fullName evidence="5">Bulb-type lectin domain-containing protein</fullName>
    </recommendedName>
</protein>
<accession>A0AA87ZRF3</accession>
<evidence type="ECO:0000256" key="4">
    <source>
        <dbReference type="SAM" id="SignalP"/>
    </source>
</evidence>
<evidence type="ECO:0000256" key="1">
    <source>
        <dbReference type="ARBA" id="ARBA00022729"/>
    </source>
</evidence>
<keyword evidence="1 4" id="KW-0732">Signal</keyword>
<dbReference type="SMART" id="SM00108">
    <property type="entry name" value="B_lectin"/>
    <property type="match status" value="1"/>
</dbReference>
<dbReference type="CDD" id="cd00028">
    <property type="entry name" value="B_lectin"/>
    <property type="match status" value="1"/>
</dbReference>
<dbReference type="Pfam" id="PF01453">
    <property type="entry name" value="B_lectin"/>
    <property type="match status" value="2"/>
</dbReference>
<keyword evidence="2" id="KW-1015">Disulfide bond</keyword>
<dbReference type="AlphaFoldDB" id="A0AA87ZRF3"/>
<keyword evidence="3" id="KW-0325">Glycoprotein</keyword>
<dbReference type="PROSITE" id="PS50927">
    <property type="entry name" value="BULB_LECTIN"/>
    <property type="match status" value="1"/>
</dbReference>
<sequence>MQLVVIIFCFSLIFFHNSLATDDTIRPNQTLLDTGQTLVSVGETFELGFFSPPNSINRYVGIWFKNVTNLTAVWVVNRDRPLTDSSGVFKITETGNIVILNNKSRTPFGDGSGENYAWQSFDNPCDSLIAGMKLGWDSITGQSWKLTSWSSSQDPSTGIFTYEQHPGGLPQALLRRGADIVYRNGPWDGFRTGGDPPLQDNLVFKPKYVVSETHD</sequence>
<dbReference type="InterPro" id="IPR036426">
    <property type="entry name" value="Bulb-type_lectin_dom_sf"/>
</dbReference>
<feature type="signal peptide" evidence="4">
    <location>
        <begin position="1"/>
        <end position="20"/>
    </location>
</feature>
<dbReference type="PANTHER" id="PTHR32444">
    <property type="entry name" value="BULB-TYPE LECTIN DOMAIN-CONTAINING PROTEIN"/>
    <property type="match status" value="1"/>
</dbReference>
<reference evidence="6" key="1">
    <citation type="submission" date="2023-07" db="EMBL/GenBank/DDBJ databases">
        <title>draft genome sequence of fig (Ficus carica).</title>
        <authorList>
            <person name="Takahashi T."/>
            <person name="Nishimura K."/>
        </authorList>
    </citation>
    <scope>NUCLEOTIDE SEQUENCE</scope>
</reference>
<evidence type="ECO:0000313" key="6">
    <source>
        <dbReference type="EMBL" id="GMN28356.1"/>
    </source>
</evidence>
<feature type="chain" id="PRO_5041637797" description="Bulb-type lectin domain-containing protein" evidence="4">
    <location>
        <begin position="21"/>
        <end position="215"/>
    </location>
</feature>
<dbReference type="PANTHER" id="PTHR32444:SF158">
    <property type="entry name" value="RECEPTOR-LIKE SERINE_THREONINE-PROTEIN KINASE"/>
    <property type="match status" value="1"/>
</dbReference>
<keyword evidence="7" id="KW-1185">Reference proteome</keyword>
<name>A0AA87ZRF3_FICCA</name>
<evidence type="ECO:0000313" key="7">
    <source>
        <dbReference type="Proteomes" id="UP001187192"/>
    </source>
</evidence>
<proteinExistence type="predicted"/>
<feature type="domain" description="Bulb-type lectin" evidence="5">
    <location>
        <begin position="23"/>
        <end position="153"/>
    </location>
</feature>
<evidence type="ECO:0000259" key="5">
    <source>
        <dbReference type="PROSITE" id="PS50927"/>
    </source>
</evidence>